<accession>A0A399D044</accession>
<proteinExistence type="predicted"/>
<dbReference type="EMBL" id="QWET01000007">
    <property type="protein sequence ID" value="RIH65224.1"/>
    <property type="molecule type" value="Genomic_DNA"/>
</dbReference>
<keyword evidence="2" id="KW-1185">Reference proteome</keyword>
<protein>
    <submittedName>
        <fullName evidence="1">Uncharacterized protein</fullName>
    </submittedName>
</protein>
<evidence type="ECO:0000313" key="1">
    <source>
        <dbReference type="EMBL" id="RIH65224.1"/>
    </source>
</evidence>
<reference evidence="1 2" key="1">
    <citation type="journal article" date="2015" name="Int. J. Syst. Evol. Microbiol.">
        <title>Mariniphaga sediminis sp. nov., isolated from coastal sediment.</title>
        <authorList>
            <person name="Wang F.Q."/>
            <person name="Shen Q.Y."/>
            <person name="Chen G.J."/>
            <person name="Du Z.J."/>
        </authorList>
    </citation>
    <scope>NUCLEOTIDE SEQUENCE [LARGE SCALE GENOMIC DNA]</scope>
    <source>
        <strain evidence="1 2">SY21</strain>
    </source>
</reference>
<gene>
    <name evidence="1" type="ORF">D1164_11605</name>
</gene>
<dbReference type="SUPFAM" id="SSF52540">
    <property type="entry name" value="P-loop containing nucleoside triphosphate hydrolases"/>
    <property type="match status" value="1"/>
</dbReference>
<dbReference type="Gene3D" id="3.40.50.300">
    <property type="entry name" value="P-loop containing nucleotide triphosphate hydrolases"/>
    <property type="match status" value="1"/>
</dbReference>
<comment type="caution">
    <text evidence="1">The sequence shown here is derived from an EMBL/GenBank/DDBJ whole genome shotgun (WGS) entry which is preliminary data.</text>
</comment>
<dbReference type="Proteomes" id="UP000266441">
    <property type="component" value="Unassembled WGS sequence"/>
</dbReference>
<dbReference type="AlphaFoldDB" id="A0A399D044"/>
<dbReference type="InterPro" id="IPR027417">
    <property type="entry name" value="P-loop_NTPase"/>
</dbReference>
<dbReference type="OrthoDB" id="6627169at2"/>
<sequence>MKRKAIPNINAIPNKHNPLFETYTDVFDIAFDKNLNKSSNLKLLAKLYIKERITDNGNTFEKRFKNLINLRAEDVERHFQEYINENYKSIDKTGNIYFLVGKIGTGKTTFIKHFIYSNKDISSCYIDLEPFAVPIEPTFDDIRKDILSKIKEHLNSHYKEYFTDINLIREVFKDRYPAEVSTDYLLSKIDTSIEEYIALVYTHLFQTKKNNKYTLIFDNGDTCSVNIIRTIFGYIKKLIERIPALFIFSVRDYIPNQNVLGTDFQNRYPMISLPPLKISILIKRRFEYSIEEIKVRDYNQKNRNPLNQDIEIAHSNVKTIQSSADKKIKINSLTAQTILLETSKIFKYREEQESIYDHLIRISDGNIREVIELIYSFFHSPNLDLIPFIQNVYNDKPILDARYLDIKDFIACTICKHKDCYDTESSPIINLFNLDNSNFDGDPINTLGLVYTLIIIQNFSRIDKTKLIQLLTKLNFSAERVDLIFEKLLGWNMIGSPNQEFPKQKYITEVVLTDKGDYYISTLIHQFSYLLHMSENTPMHSYYVVNYNERKKKFNNRFKSVNFFLDFLSEEIELFNRKLSERPDLIQNTEYSKGVNFVEIIKPSIEKEIISIKRELKGNSGKI</sequence>
<dbReference type="RefSeq" id="WP_119350146.1">
    <property type="nucleotide sequence ID" value="NZ_QWET01000007.1"/>
</dbReference>
<evidence type="ECO:0000313" key="2">
    <source>
        <dbReference type="Proteomes" id="UP000266441"/>
    </source>
</evidence>
<organism evidence="1 2">
    <name type="scientific">Mariniphaga sediminis</name>
    <dbReference type="NCBI Taxonomy" id="1628158"/>
    <lineage>
        <taxon>Bacteria</taxon>
        <taxon>Pseudomonadati</taxon>
        <taxon>Bacteroidota</taxon>
        <taxon>Bacteroidia</taxon>
        <taxon>Marinilabiliales</taxon>
        <taxon>Prolixibacteraceae</taxon>
        <taxon>Mariniphaga</taxon>
    </lineage>
</organism>
<name>A0A399D044_9BACT</name>